<dbReference type="EMBL" id="JACRIW010000041">
    <property type="protein sequence ID" value="MBI5169094.1"/>
    <property type="molecule type" value="Genomic_DNA"/>
</dbReference>
<dbReference type="Gene3D" id="3.40.50.150">
    <property type="entry name" value="Vaccinia Virus protein VP39"/>
    <property type="match status" value="1"/>
</dbReference>
<name>A0A933WA91_UNCEI</name>
<sequence>MTYRPQEFWEQRLSEQFDLRGTGETTMSAAYNVACYRLRAEVLDAALARAGVDPRAKRVLDVGCGTGFWTDFYVRRGAVYTGLDIARPSVERLRERWPNETFLHSDVSEADLTSTYQIVNVFDVLYHVTDDAKFDAALTRLARAVEPGGILLLTDLFQDSPGLAEHNKMRSLARYRRTLDSLGVRFEYAPLEPTHVLLNSDLGFWRFLNRAPGLLLALDRMLIRSGGGRTPRHNQLLLARRVG</sequence>
<dbReference type="PANTHER" id="PTHR43861">
    <property type="entry name" value="TRANS-ACONITATE 2-METHYLTRANSFERASE-RELATED"/>
    <property type="match status" value="1"/>
</dbReference>
<dbReference type="GO" id="GO:0032259">
    <property type="term" value="P:methylation"/>
    <property type="evidence" value="ECO:0007669"/>
    <property type="project" value="UniProtKB-KW"/>
</dbReference>
<dbReference type="CDD" id="cd02440">
    <property type="entry name" value="AdoMet_MTases"/>
    <property type="match status" value="1"/>
</dbReference>
<reference evidence="1" key="1">
    <citation type="submission" date="2020-07" db="EMBL/GenBank/DDBJ databases">
        <title>Huge and variable diversity of episymbiotic CPR bacteria and DPANN archaea in groundwater ecosystems.</title>
        <authorList>
            <person name="He C.Y."/>
            <person name="Keren R."/>
            <person name="Whittaker M."/>
            <person name="Farag I.F."/>
            <person name="Doudna J."/>
            <person name="Cate J.H.D."/>
            <person name="Banfield J.F."/>
        </authorList>
    </citation>
    <scope>NUCLEOTIDE SEQUENCE</scope>
    <source>
        <strain evidence="1">NC_groundwater_1813_Pr3_B-0.1um_71_17</strain>
    </source>
</reference>
<dbReference type="SUPFAM" id="SSF53335">
    <property type="entry name" value="S-adenosyl-L-methionine-dependent methyltransferases"/>
    <property type="match status" value="1"/>
</dbReference>
<protein>
    <submittedName>
        <fullName evidence="1">Class I SAM-dependent methyltransferase</fullName>
    </submittedName>
</protein>
<evidence type="ECO:0000313" key="1">
    <source>
        <dbReference type="EMBL" id="MBI5169094.1"/>
    </source>
</evidence>
<dbReference type="Proteomes" id="UP000696931">
    <property type="component" value="Unassembled WGS sequence"/>
</dbReference>
<accession>A0A933WA91</accession>
<dbReference type="InterPro" id="IPR029063">
    <property type="entry name" value="SAM-dependent_MTases_sf"/>
</dbReference>
<dbReference type="AlphaFoldDB" id="A0A933WA91"/>
<dbReference type="Pfam" id="PF13489">
    <property type="entry name" value="Methyltransf_23"/>
    <property type="match status" value="1"/>
</dbReference>
<keyword evidence="1" id="KW-0808">Transferase</keyword>
<gene>
    <name evidence="1" type="ORF">HZA61_06375</name>
</gene>
<organism evidence="1 2">
    <name type="scientific">Eiseniibacteriota bacterium</name>
    <dbReference type="NCBI Taxonomy" id="2212470"/>
    <lineage>
        <taxon>Bacteria</taxon>
        <taxon>Candidatus Eiseniibacteriota</taxon>
    </lineage>
</organism>
<keyword evidence="1" id="KW-0489">Methyltransferase</keyword>
<dbReference type="GO" id="GO:0008168">
    <property type="term" value="F:methyltransferase activity"/>
    <property type="evidence" value="ECO:0007669"/>
    <property type="project" value="UniProtKB-KW"/>
</dbReference>
<comment type="caution">
    <text evidence="1">The sequence shown here is derived from an EMBL/GenBank/DDBJ whole genome shotgun (WGS) entry which is preliminary data.</text>
</comment>
<evidence type="ECO:0000313" key="2">
    <source>
        <dbReference type="Proteomes" id="UP000696931"/>
    </source>
</evidence>
<proteinExistence type="predicted"/>